<dbReference type="CDD" id="cd00688">
    <property type="entry name" value="ISOPREN_C2_like"/>
    <property type="match status" value="1"/>
</dbReference>
<dbReference type="KEGG" id="pbap:Pla133_08210"/>
<gene>
    <name evidence="2" type="ORF">Pla133_08210</name>
</gene>
<organism evidence="2 3">
    <name type="scientific">Engelhardtia mirabilis</name>
    <dbReference type="NCBI Taxonomy" id="2528011"/>
    <lineage>
        <taxon>Bacteria</taxon>
        <taxon>Pseudomonadati</taxon>
        <taxon>Planctomycetota</taxon>
        <taxon>Planctomycetia</taxon>
        <taxon>Planctomycetia incertae sedis</taxon>
        <taxon>Engelhardtia</taxon>
    </lineage>
</organism>
<keyword evidence="3" id="KW-1185">Reference proteome</keyword>
<reference evidence="2 3" key="1">
    <citation type="submission" date="2019-02" db="EMBL/GenBank/DDBJ databases">
        <title>Deep-cultivation of Planctomycetes and their phenomic and genomic characterization uncovers novel biology.</title>
        <authorList>
            <person name="Wiegand S."/>
            <person name="Jogler M."/>
            <person name="Boedeker C."/>
            <person name="Pinto D."/>
            <person name="Vollmers J."/>
            <person name="Rivas-Marin E."/>
            <person name="Kohn T."/>
            <person name="Peeters S.H."/>
            <person name="Heuer A."/>
            <person name="Rast P."/>
            <person name="Oberbeckmann S."/>
            <person name="Bunk B."/>
            <person name="Jeske O."/>
            <person name="Meyerdierks A."/>
            <person name="Storesund J.E."/>
            <person name="Kallscheuer N."/>
            <person name="Luecker S."/>
            <person name="Lage O.M."/>
            <person name="Pohl T."/>
            <person name="Merkel B.J."/>
            <person name="Hornburger P."/>
            <person name="Mueller R.-W."/>
            <person name="Bruemmer F."/>
            <person name="Labrenz M."/>
            <person name="Spormann A.M."/>
            <person name="Op den Camp H."/>
            <person name="Overmann J."/>
            <person name="Amann R."/>
            <person name="Jetten M.S.M."/>
            <person name="Mascher T."/>
            <person name="Medema M.H."/>
            <person name="Devos D.P."/>
            <person name="Kaster A.-K."/>
            <person name="Ovreas L."/>
            <person name="Rohde M."/>
            <person name="Galperin M.Y."/>
            <person name="Jogler C."/>
        </authorList>
    </citation>
    <scope>NUCLEOTIDE SEQUENCE [LARGE SCALE GENOMIC DNA]</scope>
    <source>
        <strain evidence="2 3">Pla133</strain>
    </source>
</reference>
<proteinExistence type="predicted"/>
<dbReference type="AlphaFoldDB" id="A0A518BFK5"/>
<dbReference type="InterPro" id="IPR008930">
    <property type="entry name" value="Terpenoid_cyclase/PrenylTrfase"/>
</dbReference>
<accession>A0A518BFK5</accession>
<dbReference type="SUPFAM" id="SSF48239">
    <property type="entry name" value="Terpenoid cyclases/Protein prenyltransferases"/>
    <property type="match status" value="1"/>
</dbReference>
<protein>
    <recommendedName>
        <fullName evidence="4">Squalene cyclase C-terminal domain-containing protein</fullName>
    </recommendedName>
</protein>
<keyword evidence="1" id="KW-0732">Signal</keyword>
<evidence type="ECO:0000313" key="2">
    <source>
        <dbReference type="EMBL" id="QDU65755.1"/>
    </source>
</evidence>
<sequence length="415" mass="44832" precursor="true">MLELAGLKIALAAVALTAAALPSPQEASEPGALDWAKAIDGAVDLLLECQESYVPDRPVGRLDEDELAPWQEAERARLRKLRSVKMAGVEWPYEGVYRVGPDGRIPPGYRVGGTAIVCLALIEAPGFAEDGGRRAAVERGARFMLEMLSDDPGLTAGPKASYDVRGWGHAYALTFFLRALDIDAFEHDQIAAAARESIPELIRCIAACEEEGGGWNYASGRISPFMTGSTLLALFHAAARDFEVDPALIERALDALELGRAENVAYAYAGPARGAVPMPGSAARSAIAELALSRAGRSDPASLLTAVEGFFECYDDLLDRKSQQGTHEGDYAIAPYYFFFGHTYVAQAIEALPEPARPPFREALRDKLASTRDANGTWNDRIFPRSASYSTAMAVLALLAPDLPATPDWRRKSEE</sequence>
<dbReference type="EMBL" id="CP036287">
    <property type="protein sequence ID" value="QDU65755.1"/>
    <property type="molecule type" value="Genomic_DNA"/>
</dbReference>
<feature type="chain" id="PRO_5022022341" description="Squalene cyclase C-terminal domain-containing protein" evidence="1">
    <location>
        <begin position="28"/>
        <end position="415"/>
    </location>
</feature>
<name>A0A518BFK5_9BACT</name>
<dbReference type="Proteomes" id="UP000316921">
    <property type="component" value="Chromosome"/>
</dbReference>
<evidence type="ECO:0000256" key="1">
    <source>
        <dbReference type="SAM" id="SignalP"/>
    </source>
</evidence>
<evidence type="ECO:0008006" key="4">
    <source>
        <dbReference type="Google" id="ProtNLM"/>
    </source>
</evidence>
<evidence type="ECO:0000313" key="3">
    <source>
        <dbReference type="Proteomes" id="UP000316921"/>
    </source>
</evidence>
<dbReference type="RefSeq" id="WP_419192102.1">
    <property type="nucleotide sequence ID" value="NZ_CP036287.1"/>
</dbReference>
<feature type="signal peptide" evidence="1">
    <location>
        <begin position="1"/>
        <end position="27"/>
    </location>
</feature>